<comment type="caution">
    <text evidence="2">The sequence shown here is derived from an EMBL/GenBank/DDBJ whole genome shotgun (WGS) entry which is preliminary data.</text>
</comment>
<name>A0AAE3KW01_9BACT</name>
<dbReference type="Pfam" id="PF04536">
    <property type="entry name" value="TPM_phosphatase"/>
    <property type="match status" value="1"/>
</dbReference>
<evidence type="ECO:0000259" key="1">
    <source>
        <dbReference type="Pfam" id="PF04536"/>
    </source>
</evidence>
<dbReference type="AlphaFoldDB" id="A0AAE3KW01"/>
<dbReference type="RefSeq" id="WP_255038498.1">
    <property type="nucleotide sequence ID" value="NZ_RJUF01000176.1"/>
</dbReference>
<dbReference type="Proteomes" id="UP001204144">
    <property type="component" value="Unassembled WGS sequence"/>
</dbReference>
<sequence>MFILSELQQKNIIEAIKMAEKNTSGEIKVHIEENCSSADAMERASEVFEYLSLHKTAQRNGVLFYLAYEDHKFAILGDKGINEKVGQTFWDSTKDLLRENFKKGDFEKGLTLGITEAGNQLKHYFPYNTDDKNEISDEISRG</sequence>
<evidence type="ECO:0000313" key="3">
    <source>
        <dbReference type="Proteomes" id="UP001204144"/>
    </source>
</evidence>
<keyword evidence="3" id="KW-1185">Reference proteome</keyword>
<organism evidence="2 3">
    <name type="scientific">Lacihabitans soyangensis</name>
    <dbReference type="NCBI Taxonomy" id="869394"/>
    <lineage>
        <taxon>Bacteria</taxon>
        <taxon>Pseudomonadati</taxon>
        <taxon>Bacteroidota</taxon>
        <taxon>Cytophagia</taxon>
        <taxon>Cytophagales</taxon>
        <taxon>Leadbetterellaceae</taxon>
        <taxon>Lacihabitans</taxon>
    </lineage>
</organism>
<gene>
    <name evidence="2" type="ORF">EGI31_17870</name>
</gene>
<accession>A0AAE3KW01</accession>
<proteinExistence type="predicted"/>
<evidence type="ECO:0000313" key="2">
    <source>
        <dbReference type="EMBL" id="MCP9764811.1"/>
    </source>
</evidence>
<dbReference type="PANTHER" id="PTHR30373:SF8">
    <property type="entry name" value="BLL7265 PROTEIN"/>
    <property type="match status" value="1"/>
</dbReference>
<dbReference type="Gene3D" id="3.10.310.50">
    <property type="match status" value="1"/>
</dbReference>
<feature type="domain" description="TPM" evidence="1">
    <location>
        <begin position="3"/>
        <end position="118"/>
    </location>
</feature>
<reference evidence="2 3" key="1">
    <citation type="submission" date="2018-11" db="EMBL/GenBank/DDBJ databases">
        <title>Novel bacteria species description.</title>
        <authorList>
            <person name="Han J.-H."/>
        </authorList>
    </citation>
    <scope>NUCLEOTIDE SEQUENCE [LARGE SCALE GENOMIC DNA]</scope>
    <source>
        <strain evidence="2 3">KCTC23259</strain>
    </source>
</reference>
<dbReference type="EMBL" id="RJUF01000176">
    <property type="protein sequence ID" value="MCP9764811.1"/>
    <property type="molecule type" value="Genomic_DNA"/>
</dbReference>
<dbReference type="PANTHER" id="PTHR30373">
    <property type="entry name" value="UPF0603 PROTEIN YGCG"/>
    <property type="match status" value="1"/>
</dbReference>
<dbReference type="InterPro" id="IPR007621">
    <property type="entry name" value="TPM_dom"/>
</dbReference>
<protein>
    <submittedName>
        <fullName evidence="2">TPM domain-containing protein</fullName>
    </submittedName>
</protein>